<comment type="caution">
    <text evidence="2">The sequence shown here is derived from an EMBL/GenBank/DDBJ whole genome shotgun (WGS) entry which is preliminary data.</text>
</comment>
<evidence type="ECO:0000313" key="3">
    <source>
        <dbReference type="Proteomes" id="UP000253383"/>
    </source>
</evidence>
<reference evidence="2 3" key="1">
    <citation type="submission" date="2018-07" db="EMBL/GenBank/DDBJ databases">
        <title>Genome analysis of Larkinella rosea.</title>
        <authorList>
            <person name="Zhou Z."/>
            <person name="Wang G."/>
        </authorList>
    </citation>
    <scope>NUCLEOTIDE SEQUENCE [LARGE SCALE GENOMIC DNA]</scope>
    <source>
        <strain evidence="3">zzj9</strain>
    </source>
</reference>
<gene>
    <name evidence="2" type="ORF">DUE52_03140</name>
</gene>
<evidence type="ECO:0000313" key="2">
    <source>
        <dbReference type="EMBL" id="RCR71258.1"/>
    </source>
</evidence>
<dbReference type="Pfam" id="PF03235">
    <property type="entry name" value="GmrSD_N"/>
    <property type="match status" value="1"/>
</dbReference>
<protein>
    <submittedName>
        <fullName evidence="2">DUF262 domain-containing protein</fullName>
    </submittedName>
</protein>
<sequence length="597" mass="68182">MKQKYAVNQQLIETLLSWVKSGEIAIPEIQRPFVWSKVKVRDLMDSLYQGYPIGYIIAWRNPTVRLKDGSSASGKKILIDGQQRVTALTAAILGQPVMDKTYKRDRITIAFHPIKKQFEVINPAIGKDAAWIHDIAPIIRGDERVSRVVRTYLDKNPDAIEEEVEDSLETLKAIIKKQIGIIELDGDLPIETVTEIFIRINREGVVLSQADFAMSKIASNDTYGGNMLRKGIDYFCHLAVSPESYNHIKENDIEFVQSEYFSKVAWLRHESDDLYDPNYSDLLRVAFISEFGRGKLSDLVSLLSGRNFEKKTFEEEIAESSYARLKKGVLNFINETNFQRFVMIVKSAGFVHPNMIRSKNALNFAYVVYLHLRAERANDATITSAVKKWLVMSLLTSRYSGSPESTFDYDIRQISERGFQLYLDDLEAAQLSDGFWDAGLLQQLNSSSSTNPAFNVYLAAQCHQNAKGFLSKDITIRDMITHQGDVHHLFPADYLKKQNLSKAIYNQVANFVYTETATNIRIGNKAPKIYFSELREQCNGGPLKYGAITSDNALFENLRQNDIPESIFDMSVENYEEFLESRRLLISQKLRLYYYSL</sequence>
<dbReference type="PANTHER" id="PTHR37292">
    <property type="entry name" value="VNG6097C"/>
    <property type="match status" value="1"/>
</dbReference>
<accession>A0A368JUC6</accession>
<dbReference type="PANTHER" id="PTHR37292:SF2">
    <property type="entry name" value="DUF262 DOMAIN-CONTAINING PROTEIN"/>
    <property type="match status" value="1"/>
</dbReference>
<organism evidence="2 3">
    <name type="scientific">Larkinella punicea</name>
    <dbReference type="NCBI Taxonomy" id="2315727"/>
    <lineage>
        <taxon>Bacteria</taxon>
        <taxon>Pseudomonadati</taxon>
        <taxon>Bacteroidota</taxon>
        <taxon>Cytophagia</taxon>
        <taxon>Cytophagales</taxon>
        <taxon>Spirosomataceae</taxon>
        <taxon>Larkinella</taxon>
    </lineage>
</organism>
<proteinExistence type="predicted"/>
<dbReference type="InterPro" id="IPR004919">
    <property type="entry name" value="GmrSD_N"/>
</dbReference>
<evidence type="ECO:0000259" key="1">
    <source>
        <dbReference type="Pfam" id="PF03235"/>
    </source>
</evidence>
<name>A0A368JUC6_9BACT</name>
<dbReference type="RefSeq" id="WP_114404490.1">
    <property type="nucleotide sequence ID" value="NZ_QOWE01000002.1"/>
</dbReference>
<dbReference type="OrthoDB" id="9798761at2"/>
<dbReference type="EMBL" id="QOWE01000002">
    <property type="protein sequence ID" value="RCR71258.1"/>
    <property type="molecule type" value="Genomic_DNA"/>
</dbReference>
<dbReference type="AlphaFoldDB" id="A0A368JUC6"/>
<feature type="domain" description="GmrSD restriction endonucleases N-terminal" evidence="1">
    <location>
        <begin position="13"/>
        <end position="216"/>
    </location>
</feature>
<dbReference type="Proteomes" id="UP000253383">
    <property type="component" value="Unassembled WGS sequence"/>
</dbReference>
<keyword evidence="3" id="KW-1185">Reference proteome</keyword>